<dbReference type="OrthoDB" id="2960905at2"/>
<dbReference type="InterPro" id="IPR012505">
    <property type="entry name" value="YbbR"/>
</dbReference>
<dbReference type="GeneID" id="52229833"/>
<dbReference type="InterPro" id="IPR053154">
    <property type="entry name" value="c-di-AMP_regulator"/>
</dbReference>
<organism evidence="1 2">
    <name type="scientific">Streptococcus ruminantium</name>
    <dbReference type="NCBI Taxonomy" id="1917441"/>
    <lineage>
        <taxon>Bacteria</taxon>
        <taxon>Bacillati</taxon>
        <taxon>Bacillota</taxon>
        <taxon>Bacilli</taxon>
        <taxon>Lactobacillales</taxon>
        <taxon>Streptococcaceae</taxon>
        <taxon>Streptococcus</taxon>
    </lineage>
</organism>
<proteinExistence type="predicted"/>
<evidence type="ECO:0008006" key="3">
    <source>
        <dbReference type="Google" id="ProtNLM"/>
    </source>
</evidence>
<dbReference type="EMBL" id="AP018400">
    <property type="protein sequence ID" value="BBA92902.1"/>
    <property type="molecule type" value="Genomic_DNA"/>
</dbReference>
<dbReference type="RefSeq" id="WP_024531932.1">
    <property type="nucleotide sequence ID" value="NZ_AP018400.1"/>
</dbReference>
<evidence type="ECO:0000313" key="1">
    <source>
        <dbReference type="EMBL" id="BBA92902.1"/>
    </source>
</evidence>
<name>A0A2Z5TWV7_9STRE</name>
<dbReference type="Pfam" id="PF07949">
    <property type="entry name" value="YbbR"/>
    <property type="match status" value="2"/>
</dbReference>
<dbReference type="Gene3D" id="2.170.120.40">
    <property type="entry name" value="YbbR-like domain"/>
    <property type="match status" value="1"/>
</dbReference>
<dbReference type="AlphaFoldDB" id="A0A2Z5TWV7"/>
<evidence type="ECO:0000313" key="2">
    <source>
        <dbReference type="Proteomes" id="UP000269331"/>
    </source>
</evidence>
<dbReference type="PANTHER" id="PTHR37804:SF1">
    <property type="entry name" value="CDAA REGULATORY PROTEIN CDAR"/>
    <property type="match status" value="1"/>
</dbReference>
<sequence>MHDKFKAVGHLVLSVFLALLLFFYATTTNYKTSESSAKNKESETYVHTLNNVPIEIDYDTSKYFISGFSSTVAVELRGSNRVLLQRESAELTRTFQVIANLKKVSAGTQTVKLQLANLPAGVSATLAPDTITVKIGKRVSKAFPVEGRVYSNQLAEGYSLSKVSVNLDTVKVTTDEETMAKIDRIEAVAMDVSNLSEDYSGVAKLRAVDADGNVLPVVLSQTEVNMQVALTKTK</sequence>
<dbReference type="Gene3D" id="2.170.120.30">
    <property type="match status" value="1"/>
</dbReference>
<accession>A0A2Z5TWV7</accession>
<dbReference type="Proteomes" id="UP000269331">
    <property type="component" value="Chromosome"/>
</dbReference>
<reference evidence="1 2" key="1">
    <citation type="journal article" date="2018" name="Genome Biol. Evol.">
        <title>Complete Genome Sequence of Streptococcus ruminantium sp. nov. GUT-187T (=DSM 104980T =JCM 31869T), the Type Strain of S. ruminantium, and Comparison with Genome Sequences of Streptococcus suis Strains.</title>
        <authorList>
            <person name="Tohya M."/>
            <person name="Sekizaki T."/>
            <person name="Miyoshi-Akiyama T."/>
        </authorList>
    </citation>
    <scope>NUCLEOTIDE SEQUENCE [LARGE SCALE GENOMIC DNA]</scope>
    <source>
        <strain evidence="1 2">GUT187T</strain>
    </source>
</reference>
<gene>
    <name evidence="1" type="ORF">SR187_6485</name>
</gene>
<protein>
    <recommendedName>
        <fullName evidence="3">YbbR-like domain-containing protein</fullName>
    </recommendedName>
</protein>
<dbReference type="PANTHER" id="PTHR37804">
    <property type="entry name" value="CDAA REGULATORY PROTEIN CDAR"/>
    <property type="match status" value="1"/>
</dbReference>
<dbReference type="KEGG" id="srq:SR187_6485"/>